<proteinExistence type="predicted"/>
<dbReference type="OrthoDB" id="1681234at2"/>
<evidence type="ECO:0000259" key="1">
    <source>
        <dbReference type="Pfam" id="PF07561"/>
    </source>
</evidence>
<gene>
    <name evidence="2" type="ORF">FCL54_15230</name>
</gene>
<dbReference type="Proteomes" id="UP000308230">
    <property type="component" value="Unassembled WGS sequence"/>
</dbReference>
<keyword evidence="3" id="KW-1185">Reference proteome</keyword>
<dbReference type="Pfam" id="PF07561">
    <property type="entry name" value="DUF1540"/>
    <property type="match status" value="1"/>
</dbReference>
<dbReference type="InterPro" id="IPR011437">
    <property type="entry name" value="DUF1540"/>
</dbReference>
<name>A0A5R9F0T1_9BACL</name>
<feature type="domain" description="DUF1540" evidence="1">
    <location>
        <begin position="4"/>
        <end position="65"/>
    </location>
</feature>
<accession>A0A5R9F0T1</accession>
<dbReference type="AlphaFoldDB" id="A0A5R9F0T1"/>
<comment type="caution">
    <text evidence="2">The sequence shown here is derived from an EMBL/GenBank/DDBJ whole genome shotgun (WGS) entry which is preliminary data.</text>
</comment>
<evidence type="ECO:0000313" key="3">
    <source>
        <dbReference type="Proteomes" id="UP000308230"/>
    </source>
</evidence>
<organism evidence="2 3">
    <name type="scientific">Exobacillus caeni</name>
    <dbReference type="NCBI Taxonomy" id="2574798"/>
    <lineage>
        <taxon>Bacteria</taxon>
        <taxon>Bacillati</taxon>
        <taxon>Bacillota</taxon>
        <taxon>Bacilli</taxon>
        <taxon>Bacillales</taxon>
        <taxon>Guptibacillaceae</taxon>
        <taxon>Exobacillus</taxon>
    </lineage>
</organism>
<sequence length="69" mass="7662">MPTVKCNVSNCNYWAEGNNCSADAILVEIDSHAEHPYKIQGGELEGEAKHKDEADKTAETCCHTFELKH</sequence>
<reference evidence="2 3" key="1">
    <citation type="submission" date="2019-04" db="EMBL/GenBank/DDBJ databases">
        <title>Bacillus caeni sp. nov., a bacterium isolated from mangrove sediment.</title>
        <authorList>
            <person name="Huang H."/>
            <person name="Mo K."/>
            <person name="Hu Y."/>
        </authorList>
    </citation>
    <scope>NUCLEOTIDE SEQUENCE [LARGE SCALE GENOMIC DNA]</scope>
    <source>
        <strain evidence="2 3">HB172195</strain>
    </source>
</reference>
<evidence type="ECO:0000313" key="2">
    <source>
        <dbReference type="EMBL" id="TLS36289.1"/>
    </source>
</evidence>
<dbReference type="EMBL" id="SWLG01000011">
    <property type="protein sequence ID" value="TLS36289.1"/>
    <property type="molecule type" value="Genomic_DNA"/>
</dbReference>
<protein>
    <submittedName>
        <fullName evidence="2">DUF1540 domain-containing protein</fullName>
    </submittedName>
</protein>
<dbReference type="RefSeq" id="WP_138127607.1">
    <property type="nucleotide sequence ID" value="NZ_SWLG01000011.1"/>
</dbReference>